<dbReference type="EMBL" id="CYKH01001043">
    <property type="protein sequence ID" value="CUG79850.1"/>
    <property type="molecule type" value="Genomic_DNA"/>
</dbReference>
<dbReference type="PANTHER" id="PTHR12806:SF0">
    <property type="entry name" value="VACUOLAR-SORTING PROTEIN SNF8"/>
    <property type="match status" value="1"/>
</dbReference>
<dbReference type="AlphaFoldDB" id="A0A0S4J518"/>
<dbReference type="OrthoDB" id="283883at2759"/>
<evidence type="ECO:0000256" key="1">
    <source>
        <dbReference type="ARBA" id="ARBA00009834"/>
    </source>
</evidence>
<organism evidence="3 4">
    <name type="scientific">Bodo saltans</name>
    <name type="common">Flagellated protozoan</name>
    <dbReference type="NCBI Taxonomy" id="75058"/>
    <lineage>
        <taxon>Eukaryota</taxon>
        <taxon>Discoba</taxon>
        <taxon>Euglenozoa</taxon>
        <taxon>Kinetoplastea</taxon>
        <taxon>Metakinetoplastina</taxon>
        <taxon>Eubodonida</taxon>
        <taxon>Bodonidae</taxon>
        <taxon>Bodo</taxon>
    </lineage>
</organism>
<evidence type="ECO:0000256" key="2">
    <source>
        <dbReference type="SAM" id="MobiDB-lite"/>
    </source>
</evidence>
<name>A0A0S4J518_BODSA</name>
<dbReference type="VEuPathDB" id="TriTrypDB:BSAL_86245"/>
<dbReference type="SUPFAM" id="SSF46785">
    <property type="entry name" value="Winged helix' DNA-binding domain"/>
    <property type="match status" value="1"/>
</dbReference>
<dbReference type="GO" id="GO:0000814">
    <property type="term" value="C:ESCRT II complex"/>
    <property type="evidence" value="ECO:0007669"/>
    <property type="project" value="InterPro"/>
</dbReference>
<protein>
    <submittedName>
        <fullName evidence="3">Uncharacterized protein</fullName>
    </submittedName>
</protein>
<dbReference type="InterPro" id="IPR036390">
    <property type="entry name" value="WH_DNA-bd_sf"/>
</dbReference>
<reference evidence="4" key="1">
    <citation type="submission" date="2015-09" db="EMBL/GenBank/DDBJ databases">
        <authorList>
            <consortium name="Pathogen Informatics"/>
        </authorList>
    </citation>
    <scope>NUCLEOTIDE SEQUENCE [LARGE SCALE GENOMIC DNA]</scope>
    <source>
        <strain evidence="4">Lake Konstanz</strain>
    </source>
</reference>
<dbReference type="GO" id="GO:0043328">
    <property type="term" value="P:protein transport to vacuole involved in ubiquitin-dependent protein catabolic process via the multivesicular body sorting pathway"/>
    <property type="evidence" value="ECO:0007669"/>
    <property type="project" value="TreeGrafter"/>
</dbReference>
<evidence type="ECO:0000313" key="3">
    <source>
        <dbReference type="EMBL" id="CUG79850.1"/>
    </source>
</evidence>
<dbReference type="InterPro" id="IPR036388">
    <property type="entry name" value="WH-like_DNA-bd_sf"/>
</dbReference>
<sequence>MRRGIGVGHIVQKKQHKDNMADLGAMMTAERIARLADQLDDLKLRLKDLTLTHLHEIESDAIVRAKFRQLADSLGVDFSDLLREAAEEHRLRGNNKGNTNNPNSNNNNSGDAAQSLFAKILSIVDGSNADNEQQEVLRLGCEAIQACILERRYVGAFVPLTSIVGHVRRKYKTNHIPFHYHPQRKDKSGSSNSKGKSIATTTTPTTPPVATSASSSAEQNNYALIDEGVVQEALRLVTDVLGTSSGYACMEMEGVVYVQALAGASTGSATDALTLMTTARKLRGQSAAAVDVAADASRSNNAPFTAVRRLGGGTMTASAASLINRTAAATMSLPEATDRGSSSPPSTTDSIAAYCTKDQLHAELPHWPMHRLDAALGGLLLDGSVWIDNDATTTTSRYWFLDHLAGLLVSA</sequence>
<dbReference type="InterPro" id="IPR016689">
    <property type="entry name" value="ESCRT-2_cplx_Snf8"/>
</dbReference>
<dbReference type="Gene3D" id="6.10.140.180">
    <property type="match status" value="1"/>
</dbReference>
<evidence type="ECO:0000313" key="4">
    <source>
        <dbReference type="Proteomes" id="UP000051952"/>
    </source>
</evidence>
<dbReference type="PANTHER" id="PTHR12806">
    <property type="entry name" value="EAP30 SUBUNIT OF ELL COMPLEX"/>
    <property type="match status" value="1"/>
</dbReference>
<accession>A0A0S4J518</accession>
<proteinExistence type="inferred from homology"/>
<dbReference type="Gene3D" id="1.10.10.10">
    <property type="entry name" value="Winged helix-like DNA-binding domain superfamily/Winged helix DNA-binding domain"/>
    <property type="match status" value="1"/>
</dbReference>
<feature type="region of interest" description="Disordered" evidence="2">
    <location>
        <begin position="178"/>
        <end position="217"/>
    </location>
</feature>
<feature type="region of interest" description="Disordered" evidence="2">
    <location>
        <begin position="89"/>
        <end position="111"/>
    </location>
</feature>
<comment type="similarity">
    <text evidence="1">Belongs to the SNF8 family.</text>
</comment>
<feature type="compositionally biased region" description="Low complexity" evidence="2">
    <location>
        <begin position="189"/>
        <end position="217"/>
    </location>
</feature>
<keyword evidence="4" id="KW-1185">Reference proteome</keyword>
<dbReference type="OMA" id="ACMRERK"/>
<gene>
    <name evidence="3" type="ORF">BSAL_86245</name>
</gene>
<dbReference type="Proteomes" id="UP000051952">
    <property type="component" value="Unassembled WGS sequence"/>
</dbReference>
<feature type="compositionally biased region" description="Low complexity" evidence="2">
    <location>
        <begin position="94"/>
        <end position="108"/>
    </location>
</feature>